<dbReference type="SMART" id="SM00354">
    <property type="entry name" value="HTH_LACI"/>
    <property type="match status" value="1"/>
</dbReference>
<evidence type="ECO:0000256" key="2">
    <source>
        <dbReference type="ARBA" id="ARBA00023015"/>
    </source>
</evidence>
<evidence type="ECO:0000256" key="1">
    <source>
        <dbReference type="ARBA" id="ARBA00022491"/>
    </source>
</evidence>
<dbReference type="InterPro" id="IPR046335">
    <property type="entry name" value="LacI/GalR-like_sensor"/>
</dbReference>
<keyword evidence="1" id="KW-0678">Repressor</keyword>
<organism evidence="6 7">
    <name type="scientific">Pelosinus baikalensis</name>
    <dbReference type="NCBI Taxonomy" id="2892015"/>
    <lineage>
        <taxon>Bacteria</taxon>
        <taxon>Bacillati</taxon>
        <taxon>Bacillota</taxon>
        <taxon>Negativicutes</taxon>
        <taxon>Selenomonadales</taxon>
        <taxon>Sporomusaceae</taxon>
        <taxon>Pelosinus</taxon>
    </lineage>
</organism>
<dbReference type="InterPro" id="IPR000843">
    <property type="entry name" value="HTH_LacI"/>
</dbReference>
<keyword evidence="2" id="KW-0805">Transcription regulation</keyword>
<feature type="domain" description="HTH lacI-type" evidence="5">
    <location>
        <begin position="2"/>
        <end position="55"/>
    </location>
</feature>
<dbReference type="CDD" id="cd06267">
    <property type="entry name" value="PBP1_LacI_sugar_binding-like"/>
    <property type="match status" value="1"/>
</dbReference>
<evidence type="ECO:0000313" key="7">
    <source>
        <dbReference type="Proteomes" id="UP001165492"/>
    </source>
</evidence>
<proteinExistence type="predicted"/>
<dbReference type="Pfam" id="PF13377">
    <property type="entry name" value="Peripla_BP_3"/>
    <property type="match status" value="1"/>
</dbReference>
<dbReference type="Gene3D" id="3.40.50.2300">
    <property type="match status" value="2"/>
</dbReference>
<evidence type="ECO:0000256" key="4">
    <source>
        <dbReference type="ARBA" id="ARBA00023163"/>
    </source>
</evidence>
<comment type="caution">
    <text evidence="6">The sequence shown here is derived from an EMBL/GenBank/DDBJ whole genome shotgun (WGS) entry which is preliminary data.</text>
</comment>
<accession>A0ABS8HN36</accession>
<dbReference type="RefSeq" id="WP_229534067.1">
    <property type="nucleotide sequence ID" value="NZ_JAJHJB010000004.1"/>
</dbReference>
<dbReference type="PANTHER" id="PTHR30146:SF148">
    <property type="entry name" value="HTH-TYPE TRANSCRIPTIONAL REPRESSOR PURR-RELATED"/>
    <property type="match status" value="1"/>
</dbReference>
<evidence type="ECO:0000313" key="6">
    <source>
        <dbReference type="EMBL" id="MCC5464632.1"/>
    </source>
</evidence>
<keyword evidence="7" id="KW-1185">Reference proteome</keyword>
<evidence type="ECO:0000259" key="5">
    <source>
        <dbReference type="PROSITE" id="PS50932"/>
    </source>
</evidence>
<dbReference type="EMBL" id="JAJHJB010000004">
    <property type="protein sequence ID" value="MCC5464632.1"/>
    <property type="molecule type" value="Genomic_DNA"/>
</dbReference>
<dbReference type="Pfam" id="PF00356">
    <property type="entry name" value="LacI"/>
    <property type="match status" value="1"/>
</dbReference>
<protein>
    <submittedName>
        <fullName evidence="6">LacI family transcriptional regulator</fullName>
    </submittedName>
</protein>
<dbReference type="InterPro" id="IPR028082">
    <property type="entry name" value="Peripla_BP_I"/>
</dbReference>
<reference evidence="6" key="1">
    <citation type="submission" date="2021-11" db="EMBL/GenBank/DDBJ databases">
        <title>Description of a new species Pelosinus isolated from the bottom sediments of Lake Baikal.</title>
        <authorList>
            <person name="Zakharyuk A."/>
        </authorList>
    </citation>
    <scope>NUCLEOTIDE SEQUENCE</scope>
    <source>
        <strain evidence="6">Bkl1</strain>
    </source>
</reference>
<sequence length="333" mass="37238">MSTIKDVAKLSQTSVGTVSRYLNGYPIKTVNKEKIEDAIKCLDFSINPIARGLKTNKTYTVGILIPKLANLFSTSVIEGMDQVFDPLGYSILVCDSKNSLEKEKEKLRLFKDKLVDGIILMPVNNTEQHIREIQENGVPIVLIDRLVNNLQCDGVVSDNVNGVYQAVEAIINRGHRRIAIIAGPQNIYPAKERLEGYLRAMKDYNIEVDHNLIYQNELTREGGYQGIASFCAMDEPPTAIFTSNDETTIGAYKSIIERGLLIGEDISLFGYDQTELCQMVRPQISVVIQPLETIGKRSAEILISRMKGDYTGFPIINRLKTEIVVTNSVKTIY</sequence>
<keyword evidence="4" id="KW-0804">Transcription</keyword>
<dbReference type="CDD" id="cd01392">
    <property type="entry name" value="HTH_LacI"/>
    <property type="match status" value="1"/>
</dbReference>
<dbReference type="PROSITE" id="PS50932">
    <property type="entry name" value="HTH_LACI_2"/>
    <property type="match status" value="1"/>
</dbReference>
<evidence type="ECO:0000256" key="3">
    <source>
        <dbReference type="ARBA" id="ARBA00023125"/>
    </source>
</evidence>
<gene>
    <name evidence="6" type="ORF">LMF89_04535</name>
</gene>
<dbReference type="PANTHER" id="PTHR30146">
    <property type="entry name" value="LACI-RELATED TRANSCRIPTIONAL REPRESSOR"/>
    <property type="match status" value="1"/>
</dbReference>
<dbReference type="Proteomes" id="UP001165492">
    <property type="component" value="Unassembled WGS sequence"/>
</dbReference>
<dbReference type="SUPFAM" id="SSF47413">
    <property type="entry name" value="lambda repressor-like DNA-binding domains"/>
    <property type="match status" value="1"/>
</dbReference>
<dbReference type="SUPFAM" id="SSF53822">
    <property type="entry name" value="Periplasmic binding protein-like I"/>
    <property type="match status" value="1"/>
</dbReference>
<dbReference type="Gene3D" id="1.10.260.40">
    <property type="entry name" value="lambda repressor-like DNA-binding domains"/>
    <property type="match status" value="1"/>
</dbReference>
<name>A0ABS8HN36_9FIRM</name>
<keyword evidence="3" id="KW-0238">DNA-binding</keyword>
<dbReference type="InterPro" id="IPR010982">
    <property type="entry name" value="Lambda_DNA-bd_dom_sf"/>
</dbReference>